<protein>
    <submittedName>
        <fullName evidence="1">Uncharacterized protein</fullName>
    </submittedName>
</protein>
<dbReference type="EMBL" id="CP087714">
    <property type="protein sequence ID" value="XAT63486.1"/>
    <property type="molecule type" value="Genomic_DNA"/>
</dbReference>
<accession>A0ABZ3H2R3</accession>
<dbReference type="RefSeq" id="WP_193807421.1">
    <property type="nucleotide sequence ID" value="NZ_CP087714.1"/>
</dbReference>
<evidence type="ECO:0000313" key="2">
    <source>
        <dbReference type="Proteomes" id="UP001492541"/>
    </source>
</evidence>
<dbReference type="Proteomes" id="UP001492541">
    <property type="component" value="Chromosome"/>
</dbReference>
<gene>
    <name evidence="1" type="ORF">LPQ35_09540</name>
</gene>
<keyword evidence="2" id="KW-1185">Reference proteome</keyword>
<proteinExistence type="predicted"/>
<organism evidence="1 2">
    <name type="scientific">Geoglobus acetivorans</name>
    <dbReference type="NCBI Taxonomy" id="565033"/>
    <lineage>
        <taxon>Archaea</taxon>
        <taxon>Methanobacteriati</taxon>
        <taxon>Methanobacteriota</taxon>
        <taxon>Archaeoglobi</taxon>
        <taxon>Archaeoglobales</taxon>
        <taxon>Archaeoglobaceae</taxon>
        <taxon>Geoglobus</taxon>
    </lineage>
</organism>
<reference evidence="1 2" key="1">
    <citation type="submission" date="2021-11" db="EMBL/GenBank/DDBJ databases">
        <title>Whole genome of Geoglobus acetivorans.</title>
        <authorList>
            <person name="Liu D."/>
        </authorList>
    </citation>
    <scope>NUCLEOTIDE SEQUENCE [LARGE SCALE GENOMIC DNA]</scope>
    <source>
        <strain evidence="1 2">SBH6</strain>
    </source>
</reference>
<evidence type="ECO:0000313" key="1">
    <source>
        <dbReference type="EMBL" id="XAT63486.1"/>
    </source>
</evidence>
<dbReference type="GeneID" id="90449935"/>
<name>A0ABZ3H2R3_GEOAI</name>
<sequence>MTYVTLKSVSAEDALNGRKIRAKLEGNGSAKVTITIQAEKKEYLKEILKTLKRGAVFELKLELIGSLDDKTLDDFLDFKEG</sequence>